<dbReference type="RefSeq" id="WP_133284422.1">
    <property type="nucleotide sequence ID" value="NZ_SMSI01000002.1"/>
</dbReference>
<organism evidence="1 2">
    <name type="scientific">Pseudohoeflea suaedae</name>
    <dbReference type="NCBI Taxonomy" id="877384"/>
    <lineage>
        <taxon>Bacteria</taxon>
        <taxon>Pseudomonadati</taxon>
        <taxon>Pseudomonadota</taxon>
        <taxon>Alphaproteobacteria</taxon>
        <taxon>Hyphomicrobiales</taxon>
        <taxon>Rhizobiaceae</taxon>
        <taxon>Pseudohoeflea</taxon>
    </lineage>
</organism>
<name>A0A4V3A707_9HYPH</name>
<evidence type="ECO:0000313" key="1">
    <source>
        <dbReference type="EMBL" id="TDH35722.1"/>
    </source>
</evidence>
<sequence length="147" mass="16147">MAIQGLDRLKRKLTVTIPDAVRKAARASLEKGANEIVTMMRALVPRDTGALAASIGWTWGDAPKGALTLGTVKNPREGDEYITIFAGTRDKSLGAADAYYVGFVEFGTKHAKPYPFFYPSYRALKKRVKSRNTREINKALKSAGIKK</sequence>
<dbReference type="NCBIfam" id="TIGR01725">
    <property type="entry name" value="phge_HK97_gp10"/>
    <property type="match status" value="1"/>
</dbReference>
<reference evidence="1 2" key="1">
    <citation type="journal article" date="2013" name="Int. J. Syst. Evol. Microbiol.">
        <title>Hoeflea suaedae sp. nov., an endophytic bacterium isolated from the root of the halophyte Suaeda maritima.</title>
        <authorList>
            <person name="Chung E.J."/>
            <person name="Park J.A."/>
            <person name="Pramanik P."/>
            <person name="Bibi F."/>
            <person name="Jeon C.O."/>
            <person name="Chung Y.R."/>
        </authorList>
    </citation>
    <scope>NUCLEOTIDE SEQUENCE [LARGE SCALE GENOMIC DNA]</scope>
    <source>
        <strain evidence="1 2">YC6898</strain>
    </source>
</reference>
<comment type="caution">
    <text evidence="1">The sequence shown here is derived from an EMBL/GenBank/DDBJ whole genome shotgun (WGS) entry which is preliminary data.</text>
</comment>
<dbReference type="Pfam" id="PF04883">
    <property type="entry name" value="HK97-gp10_like"/>
    <property type="match status" value="1"/>
</dbReference>
<accession>A0A4V3A707</accession>
<proteinExistence type="predicted"/>
<protein>
    <submittedName>
        <fullName evidence="1">HK97 gp10 family phage protein</fullName>
    </submittedName>
</protein>
<dbReference type="OrthoDB" id="8480914at2"/>
<evidence type="ECO:0000313" key="2">
    <source>
        <dbReference type="Proteomes" id="UP000295131"/>
    </source>
</evidence>
<gene>
    <name evidence="1" type="ORF">E2A64_10320</name>
</gene>
<dbReference type="EMBL" id="SMSI01000002">
    <property type="protein sequence ID" value="TDH35722.1"/>
    <property type="molecule type" value="Genomic_DNA"/>
</dbReference>
<keyword evidence="2" id="KW-1185">Reference proteome</keyword>
<dbReference type="InterPro" id="IPR010064">
    <property type="entry name" value="HK97-gp10_tail"/>
</dbReference>
<dbReference type="AlphaFoldDB" id="A0A4V3A707"/>
<dbReference type="Proteomes" id="UP000295131">
    <property type="component" value="Unassembled WGS sequence"/>
</dbReference>